<accession>A0A6J5YHX4</accession>
<dbReference type="NCBIfam" id="NF047719">
    <property type="entry name" value="SCO6745_fam_HTH"/>
    <property type="match status" value="1"/>
</dbReference>
<protein>
    <submittedName>
        <fullName evidence="1">Unannotated protein</fullName>
    </submittedName>
</protein>
<sequence>MDSVEAAKATSRAINELGGAFMTAGSTFARGGELGFGGLDFYVLGRGGVLGDTTAEVVTSAFIVWNPEAIATQWESGRAVMSPAEAANEWAAVCASFGEANLPDFEGYARLNELMAAVVVGASPACAALFAGWRTLPTPGADAPKALAQHLLNSLRELRGGLHGGALLANGLTPLEAVAFSSPYMAGIFGWDAETLPDGAAFKERWKAAEAATNVAMGVPLSVLNETELAEFVELTTALHAAVQAAKEA</sequence>
<name>A0A6J5YHX4_9ZZZZ</name>
<dbReference type="InterPro" id="IPR054058">
    <property type="entry name" value="HTH_67"/>
</dbReference>
<dbReference type="EMBL" id="CAEMXZ010000032">
    <property type="protein sequence ID" value="CAB4323218.1"/>
    <property type="molecule type" value="Genomic_DNA"/>
</dbReference>
<dbReference type="AlphaFoldDB" id="A0A6J5YHX4"/>
<gene>
    <name evidence="1" type="ORF">UFOPK1392_00969</name>
</gene>
<dbReference type="Pfam" id="PF21863">
    <property type="entry name" value="HTH_67"/>
    <property type="match status" value="1"/>
</dbReference>
<evidence type="ECO:0000313" key="1">
    <source>
        <dbReference type="EMBL" id="CAB4323218.1"/>
    </source>
</evidence>
<organism evidence="1">
    <name type="scientific">freshwater metagenome</name>
    <dbReference type="NCBI Taxonomy" id="449393"/>
    <lineage>
        <taxon>unclassified sequences</taxon>
        <taxon>metagenomes</taxon>
        <taxon>ecological metagenomes</taxon>
    </lineage>
</organism>
<reference evidence="1" key="1">
    <citation type="submission" date="2020-05" db="EMBL/GenBank/DDBJ databases">
        <authorList>
            <person name="Chiriac C."/>
            <person name="Salcher M."/>
            <person name="Ghai R."/>
            <person name="Kavagutti S V."/>
        </authorList>
    </citation>
    <scope>NUCLEOTIDE SEQUENCE</scope>
</reference>
<proteinExistence type="predicted"/>